<evidence type="ECO:0000313" key="2">
    <source>
        <dbReference type="EMBL" id="KAF4107182.1"/>
    </source>
</evidence>
<proteinExistence type="predicted"/>
<name>A0A7J6CN34_9TELE</name>
<feature type="region of interest" description="Disordered" evidence="1">
    <location>
        <begin position="16"/>
        <end position="41"/>
    </location>
</feature>
<organism evidence="2 3">
    <name type="scientific">Onychostoma macrolepis</name>
    <dbReference type="NCBI Taxonomy" id="369639"/>
    <lineage>
        <taxon>Eukaryota</taxon>
        <taxon>Metazoa</taxon>
        <taxon>Chordata</taxon>
        <taxon>Craniata</taxon>
        <taxon>Vertebrata</taxon>
        <taxon>Euteleostomi</taxon>
        <taxon>Actinopterygii</taxon>
        <taxon>Neopterygii</taxon>
        <taxon>Teleostei</taxon>
        <taxon>Ostariophysi</taxon>
        <taxon>Cypriniformes</taxon>
        <taxon>Cyprinidae</taxon>
        <taxon>Acrossocheilinae</taxon>
        <taxon>Onychostoma</taxon>
    </lineage>
</organism>
<dbReference type="EMBL" id="JAAMOB010000011">
    <property type="protein sequence ID" value="KAF4107182.1"/>
    <property type="molecule type" value="Genomic_DNA"/>
</dbReference>
<evidence type="ECO:0000256" key="1">
    <source>
        <dbReference type="SAM" id="MobiDB-lite"/>
    </source>
</evidence>
<dbReference type="AlphaFoldDB" id="A0A7J6CN34"/>
<sequence length="232" mass="25270">MHESFPVEQTLRFRLTKGETYTSEAASAERPSDAMKPPSQTTYLFHPAAGESYPSRLQASISSQMTASASRPPNFTFSSPTLGKAYPSDTASIVLPSGVVSIELLSDVGESLPARQTYLFSILRPARLTHPCCECPSPDGCRRSLLTTQLYLSVLLVRLSEPRSFHLYLFDTVSRDLPSDAGESLPARQPYLFKSHAGDAYPSDTVSLDLPSGVGESLTARQLTASSYGRRD</sequence>
<evidence type="ECO:0000313" key="3">
    <source>
        <dbReference type="Proteomes" id="UP000579812"/>
    </source>
</evidence>
<keyword evidence="3" id="KW-1185">Reference proteome</keyword>
<reference evidence="2 3" key="1">
    <citation type="submission" date="2020-04" db="EMBL/GenBank/DDBJ databases">
        <title>Chromosome-level genome assembly of a cyprinid fish Onychostoma macrolepis by integration of Nanopore Sequencing, Bionano and Hi-C technology.</title>
        <authorList>
            <person name="Wang D."/>
        </authorList>
    </citation>
    <scope>NUCLEOTIDE SEQUENCE [LARGE SCALE GENOMIC DNA]</scope>
    <source>
        <strain evidence="2">SWU-2019</strain>
        <tissue evidence="2">Muscle</tissue>
    </source>
</reference>
<dbReference type="Proteomes" id="UP000579812">
    <property type="component" value="Unassembled WGS sequence"/>
</dbReference>
<accession>A0A7J6CN34</accession>
<gene>
    <name evidence="2" type="ORF">G5714_011546</name>
</gene>
<protein>
    <submittedName>
        <fullName evidence="2">Uncharacterized protein</fullName>
    </submittedName>
</protein>
<comment type="caution">
    <text evidence="2">The sequence shown here is derived from an EMBL/GenBank/DDBJ whole genome shotgun (WGS) entry which is preliminary data.</text>
</comment>